<protein>
    <recommendedName>
        <fullName evidence="4">Interleukin</fullName>
    </recommendedName>
</protein>
<dbReference type="AlphaFoldDB" id="A0A663F4Q6"/>
<organism evidence="2 3">
    <name type="scientific">Aquila chrysaetos chrysaetos</name>
    <dbReference type="NCBI Taxonomy" id="223781"/>
    <lineage>
        <taxon>Eukaryota</taxon>
        <taxon>Metazoa</taxon>
        <taxon>Chordata</taxon>
        <taxon>Craniata</taxon>
        <taxon>Vertebrata</taxon>
        <taxon>Euteleostomi</taxon>
        <taxon>Archelosauria</taxon>
        <taxon>Archosauria</taxon>
        <taxon>Dinosauria</taxon>
        <taxon>Saurischia</taxon>
        <taxon>Theropoda</taxon>
        <taxon>Coelurosauria</taxon>
        <taxon>Aves</taxon>
        <taxon>Neognathae</taxon>
        <taxon>Neoaves</taxon>
        <taxon>Telluraves</taxon>
        <taxon>Accipitrimorphae</taxon>
        <taxon>Accipitriformes</taxon>
        <taxon>Accipitridae</taxon>
        <taxon>Accipitrinae</taxon>
        <taxon>Aquila</taxon>
    </lineage>
</organism>
<evidence type="ECO:0000256" key="1">
    <source>
        <dbReference type="SAM" id="SignalP"/>
    </source>
</evidence>
<evidence type="ECO:0000313" key="3">
    <source>
        <dbReference type="Proteomes" id="UP000472275"/>
    </source>
</evidence>
<accession>A0A663F4Q6</accession>
<dbReference type="Proteomes" id="UP000472275">
    <property type="component" value="Chromosome 22"/>
</dbReference>
<sequence>MYCLPLFLLLFSSGASSYFLPLKETLHLQNKTKLSLIDEMLCLLEAEREPINKEFLKPLYIKNQSCAHYNTEKFIKELEKIPMCKCMKKLEKDMKKLEKNCPILQKPSSATCSEDAITNFSLFKESLEEFLKWVNQKQNCSNMMRSESDLYPRCKCSCPDQWKYRKGLL</sequence>
<dbReference type="GeneTree" id="ENSGT01030000235545"/>
<feature type="signal peptide" evidence="1">
    <location>
        <begin position="1"/>
        <end position="17"/>
    </location>
</feature>
<evidence type="ECO:0000313" key="2">
    <source>
        <dbReference type="Ensembl" id="ENSACCP00020019539.1"/>
    </source>
</evidence>
<reference evidence="2" key="2">
    <citation type="submission" date="2025-09" db="UniProtKB">
        <authorList>
            <consortium name="Ensembl"/>
        </authorList>
    </citation>
    <scope>IDENTIFICATION</scope>
</reference>
<dbReference type="InParanoid" id="A0A663F4Q6"/>
<feature type="chain" id="PRO_5025592463" description="Interleukin" evidence="1">
    <location>
        <begin position="18"/>
        <end position="169"/>
    </location>
</feature>
<keyword evidence="3" id="KW-1185">Reference proteome</keyword>
<keyword evidence="1" id="KW-0732">Signal</keyword>
<proteinExistence type="predicted"/>
<evidence type="ECO:0008006" key="4">
    <source>
        <dbReference type="Google" id="ProtNLM"/>
    </source>
</evidence>
<name>A0A663F4Q6_AQUCH</name>
<reference evidence="2" key="1">
    <citation type="submission" date="2025-08" db="UniProtKB">
        <authorList>
            <consortium name="Ensembl"/>
        </authorList>
    </citation>
    <scope>IDENTIFICATION</scope>
</reference>
<dbReference type="Ensembl" id="ENSACCT00020020400.1">
    <property type="protein sequence ID" value="ENSACCP00020019539.1"/>
    <property type="gene ID" value="ENSACCG00020013427.1"/>
</dbReference>